<proteinExistence type="predicted"/>
<evidence type="ECO:0000313" key="4">
    <source>
        <dbReference type="Proteomes" id="UP000029737"/>
    </source>
</evidence>
<reference evidence="2 5" key="2">
    <citation type="submission" date="2017-08" db="EMBL/GenBank/DDBJ databases">
        <title>The complete genome sequence of moderately halophilic actinomycete Actinopolyspora erythraea YIM 90600, the producer of novel erythromycin, novel actinopolysporins A-C and tubercidin.</title>
        <authorList>
            <person name="Yin M."/>
            <person name="Tang S."/>
        </authorList>
    </citation>
    <scope>NUCLEOTIDE SEQUENCE [LARGE SCALE GENOMIC DNA]</scope>
    <source>
        <strain evidence="2 5">YIM 90600</strain>
    </source>
</reference>
<protein>
    <submittedName>
        <fullName evidence="2">Uncharacterized protein</fullName>
    </submittedName>
</protein>
<dbReference type="Proteomes" id="UP000029737">
    <property type="component" value="Unassembled WGS sequence"/>
</dbReference>
<name>A0A099D864_9ACTN</name>
<sequence>MHRLARRGSLTRFVRERLPDSDELLFRMRRAARPGGGAARQGSGANGEGRRAGPVQVNFAVASMPDDPVQWHTSIG</sequence>
<dbReference type="HOGENOM" id="CLU_2646297_0_0_11"/>
<evidence type="ECO:0000256" key="1">
    <source>
        <dbReference type="SAM" id="MobiDB-lite"/>
    </source>
</evidence>
<dbReference type="EMBL" id="JPMV01000017">
    <property type="protein sequence ID" value="KGI81555.1"/>
    <property type="molecule type" value="Genomic_DNA"/>
</dbReference>
<dbReference type="KEGG" id="aey:CDG81_09995"/>
<feature type="region of interest" description="Disordered" evidence="1">
    <location>
        <begin position="32"/>
        <end position="53"/>
    </location>
</feature>
<evidence type="ECO:0000313" key="5">
    <source>
        <dbReference type="Proteomes" id="UP000215043"/>
    </source>
</evidence>
<organism evidence="2 5">
    <name type="scientific">Actinopolyspora erythraea</name>
    <dbReference type="NCBI Taxonomy" id="414996"/>
    <lineage>
        <taxon>Bacteria</taxon>
        <taxon>Bacillati</taxon>
        <taxon>Actinomycetota</taxon>
        <taxon>Actinomycetes</taxon>
        <taxon>Actinopolysporales</taxon>
        <taxon>Actinopolysporaceae</taxon>
        <taxon>Actinopolyspora</taxon>
    </lineage>
</organism>
<dbReference type="AlphaFoldDB" id="A0A099D864"/>
<gene>
    <name evidence="2" type="ORF">CDG81_09995</name>
    <name evidence="3" type="ORF">IL38_09995</name>
</gene>
<dbReference type="Proteomes" id="UP000215043">
    <property type="component" value="Chromosome"/>
</dbReference>
<dbReference type="EMBL" id="CP022752">
    <property type="protein sequence ID" value="ASU78556.1"/>
    <property type="molecule type" value="Genomic_DNA"/>
</dbReference>
<reference evidence="3 4" key="1">
    <citation type="journal article" date="2014" name="PLoS ONE">
        <title>Identification and Characterization of a New Erythromycin Biosynthetic Gene Cluster in Actinopolyspora erythraea YIM90600, a Novel Erythronolide-Producing Halophilic Actinomycete Isolated from Salt Field.</title>
        <authorList>
            <person name="Chen D."/>
            <person name="Feng J."/>
            <person name="Huang L."/>
            <person name="Zhang Q."/>
            <person name="Wu J."/>
            <person name="Zhu X."/>
            <person name="Duan Y."/>
            <person name="Xu Z."/>
        </authorList>
    </citation>
    <scope>NUCLEOTIDE SEQUENCE [LARGE SCALE GENOMIC DNA]</scope>
    <source>
        <strain evidence="3 4">YIM90600</strain>
    </source>
</reference>
<keyword evidence="4" id="KW-1185">Reference proteome</keyword>
<feature type="compositionally biased region" description="Gly residues" evidence="1">
    <location>
        <begin position="34"/>
        <end position="47"/>
    </location>
</feature>
<evidence type="ECO:0000313" key="2">
    <source>
        <dbReference type="EMBL" id="ASU78556.1"/>
    </source>
</evidence>
<evidence type="ECO:0000313" key="3">
    <source>
        <dbReference type="EMBL" id="KGI81555.1"/>
    </source>
</evidence>
<accession>A0A099D864</accession>